<evidence type="ECO:0008006" key="2">
    <source>
        <dbReference type="Google" id="ProtNLM"/>
    </source>
</evidence>
<dbReference type="EMBL" id="BARU01006312">
    <property type="protein sequence ID" value="GAH46710.1"/>
    <property type="molecule type" value="Genomic_DNA"/>
</dbReference>
<proteinExistence type="predicted"/>
<protein>
    <recommendedName>
        <fullName evidence="2">Phage tail collar domain-containing protein</fullName>
    </recommendedName>
</protein>
<dbReference type="AlphaFoldDB" id="X1GPA8"/>
<gene>
    <name evidence="1" type="ORF">S03H2_12402</name>
</gene>
<organism evidence="1">
    <name type="scientific">marine sediment metagenome</name>
    <dbReference type="NCBI Taxonomy" id="412755"/>
    <lineage>
        <taxon>unclassified sequences</taxon>
        <taxon>metagenomes</taxon>
        <taxon>ecological metagenomes</taxon>
    </lineage>
</organism>
<sequence>IVAWLKNFSGTPILPEEWVECSGQTLNDPESPYNGKTIPNLNGGEFLRGSSTSGGTGGATTINLLHTHNLTGETGIGGTTTMANVGTQHKITGWPDSHPINLDTDSKLSSNQSILPPYYDVVWIMRIK</sequence>
<dbReference type="SUPFAM" id="SSF88874">
    <property type="entry name" value="Receptor-binding domain of short tail fibre protein gp12"/>
    <property type="match status" value="1"/>
</dbReference>
<reference evidence="1" key="1">
    <citation type="journal article" date="2014" name="Front. Microbiol.">
        <title>High frequency of phylogenetically diverse reductive dehalogenase-homologous genes in deep subseafloor sedimentary metagenomes.</title>
        <authorList>
            <person name="Kawai M."/>
            <person name="Futagami T."/>
            <person name="Toyoda A."/>
            <person name="Takaki Y."/>
            <person name="Nishi S."/>
            <person name="Hori S."/>
            <person name="Arai W."/>
            <person name="Tsubouchi T."/>
            <person name="Morono Y."/>
            <person name="Uchiyama I."/>
            <person name="Ito T."/>
            <person name="Fujiyama A."/>
            <person name="Inagaki F."/>
            <person name="Takami H."/>
        </authorList>
    </citation>
    <scope>NUCLEOTIDE SEQUENCE</scope>
    <source>
        <strain evidence="1">Expedition CK06-06</strain>
    </source>
</reference>
<comment type="caution">
    <text evidence="1">The sequence shown here is derived from an EMBL/GenBank/DDBJ whole genome shotgun (WGS) entry which is preliminary data.</text>
</comment>
<accession>X1GPA8</accession>
<evidence type="ECO:0000313" key="1">
    <source>
        <dbReference type="EMBL" id="GAH46710.1"/>
    </source>
</evidence>
<name>X1GPA8_9ZZZZ</name>
<feature type="non-terminal residue" evidence="1">
    <location>
        <position position="1"/>
    </location>
</feature>